<dbReference type="GO" id="GO:0030288">
    <property type="term" value="C:outer membrane-bounded periplasmic space"/>
    <property type="evidence" value="ECO:0007669"/>
    <property type="project" value="TreeGrafter"/>
</dbReference>
<dbReference type="AlphaFoldDB" id="A0A1G7WSA3"/>
<dbReference type="InterPro" id="IPR007444">
    <property type="entry name" value="Glucan_biosyn_MdoG_C"/>
</dbReference>
<dbReference type="HAMAP" id="MF_01069">
    <property type="entry name" value="MdoG_OpgG"/>
    <property type="match status" value="1"/>
</dbReference>
<name>A0A1G7WSA3_9PSED</name>
<dbReference type="PANTHER" id="PTHR30504">
    <property type="entry name" value="GLUCANS BIOSYNTHESIS PROTEIN"/>
    <property type="match status" value="1"/>
</dbReference>
<keyword evidence="11" id="KW-1185">Reference proteome</keyword>
<dbReference type="STRING" id="89065.SAMN05216605_10342"/>
<dbReference type="InterPro" id="IPR011013">
    <property type="entry name" value="Gal_mutarotase_sf_dom"/>
</dbReference>
<evidence type="ECO:0000313" key="11">
    <source>
        <dbReference type="Proteomes" id="UP000182894"/>
    </source>
</evidence>
<evidence type="ECO:0000313" key="10">
    <source>
        <dbReference type="EMBL" id="SDG74809.1"/>
    </source>
</evidence>
<accession>A0A1G7WSA3</accession>
<dbReference type="Gene3D" id="2.70.98.10">
    <property type="match status" value="1"/>
</dbReference>
<evidence type="ECO:0000259" key="9">
    <source>
        <dbReference type="Pfam" id="PF04349"/>
    </source>
</evidence>
<sequence>MIVSPCNAPKTPGKRLRSALLAGSALFCLFGAGQLWAFDLDDVATKAKELAGQKFAAPKSNLPAEFRDMKFADYQKIRFLQDKAEWANDKTPFKISFYHQGMHFDTPVKINEVTATSVNEIKYDPTRFDFGDVKFDPKSTENLGYAGFRVMYPINKDDKQDEIMTMLGASYFRVIGKGQVYGLSARGMAIDTAMPSGEEFPRFTEFWIEKPNPDDNHLVIFALLDSPRATGAYKLTLRPGTNTLVDVQSRMYLREKVGKLGVAPLTSMFLFGANQPSKVLNYRRELHDSSGLSIQAANGEWIWRPLNNPKHLAVSSFSVENPRGFGLLQRGRNFSHYEDLDDRYDKRPSAWIEPKGDWGKGTVDLVEIPTADETNDNIVAFWKPETQPEPGQPIDFNYRMHWTMDEDSIHSPDLGWVKQTLRSTGDVKQSNLIRQPDGSVAYLVDFVGPTLAKLGEDPAIRSQVTTDDNTDLVENNLRYNPVTKGWRLTLRLKVKDTNKSVEMRAYLLRETPVEPGKEPAIITADKSDKKPEKKADAKAVAAAAAPKDDKAEIVKTDAVKAGDAKDAKVAKADAKADGKDATAKDAVKGDKAEAAKSADAAKVAEAKSDEASRPEAALGDAAKANKGSKDNSQPAVEAASTQQGPAMNQQVLTETWSYQLPADE</sequence>
<dbReference type="InterPro" id="IPR014438">
    <property type="entry name" value="Glucan_biosyn_MdoG/MdoD"/>
</dbReference>
<dbReference type="Gene3D" id="2.60.40.10">
    <property type="entry name" value="Immunoglobulins"/>
    <property type="match status" value="1"/>
</dbReference>
<dbReference type="Proteomes" id="UP000182894">
    <property type="component" value="Unassembled WGS sequence"/>
</dbReference>
<evidence type="ECO:0000256" key="4">
    <source>
        <dbReference type="ARBA" id="ARBA00015376"/>
    </source>
</evidence>
<dbReference type="EMBL" id="FNCO01000003">
    <property type="protein sequence ID" value="SDG74809.1"/>
    <property type="molecule type" value="Genomic_DNA"/>
</dbReference>
<dbReference type="GO" id="GO:0003824">
    <property type="term" value="F:catalytic activity"/>
    <property type="evidence" value="ECO:0007669"/>
    <property type="project" value="InterPro"/>
</dbReference>
<reference evidence="11" key="1">
    <citation type="submission" date="2016-10" db="EMBL/GenBank/DDBJ databases">
        <authorList>
            <person name="Varghese N."/>
            <person name="Submissions S."/>
        </authorList>
    </citation>
    <scope>NUCLEOTIDE SEQUENCE [LARGE SCALE GENOMIC DNA]</scope>
    <source>
        <strain evidence="11">ATCC 700689</strain>
    </source>
</reference>
<dbReference type="Pfam" id="PF04349">
    <property type="entry name" value="MdoG"/>
    <property type="match status" value="1"/>
</dbReference>
<feature type="compositionally biased region" description="Basic and acidic residues" evidence="8">
    <location>
        <begin position="525"/>
        <end position="537"/>
    </location>
</feature>
<organism evidence="10 11">
    <name type="scientific">Pseudomonas abietaniphila</name>
    <dbReference type="NCBI Taxonomy" id="89065"/>
    <lineage>
        <taxon>Bacteria</taxon>
        <taxon>Pseudomonadati</taxon>
        <taxon>Pseudomonadota</taxon>
        <taxon>Gammaproteobacteria</taxon>
        <taxon>Pseudomonadales</taxon>
        <taxon>Pseudomonadaceae</taxon>
        <taxon>Pseudomonas</taxon>
    </lineage>
</organism>
<dbReference type="InterPro" id="IPR014718">
    <property type="entry name" value="GH-type_carb-bd"/>
</dbReference>
<feature type="compositionally biased region" description="Basic and acidic residues" evidence="8">
    <location>
        <begin position="546"/>
        <end position="596"/>
    </location>
</feature>
<keyword evidence="5 7" id="KW-0732">Signal</keyword>
<evidence type="ECO:0000256" key="5">
    <source>
        <dbReference type="ARBA" id="ARBA00022729"/>
    </source>
</evidence>
<evidence type="ECO:0000256" key="2">
    <source>
        <dbReference type="ARBA" id="ARBA00005001"/>
    </source>
</evidence>
<comment type="subcellular location">
    <subcellularLocation>
        <location evidence="1 7">Periplasm</location>
    </subcellularLocation>
</comment>
<dbReference type="GO" id="GO:0030246">
    <property type="term" value="F:carbohydrate binding"/>
    <property type="evidence" value="ECO:0007669"/>
    <property type="project" value="InterPro"/>
</dbReference>
<evidence type="ECO:0000256" key="7">
    <source>
        <dbReference type="HAMAP-Rule" id="MF_01069"/>
    </source>
</evidence>
<dbReference type="OrthoDB" id="335750at2"/>
<dbReference type="InterPro" id="IPR014756">
    <property type="entry name" value="Ig_E-set"/>
</dbReference>
<evidence type="ECO:0000256" key="1">
    <source>
        <dbReference type="ARBA" id="ARBA00004418"/>
    </source>
</evidence>
<dbReference type="SUPFAM" id="SSF81296">
    <property type="entry name" value="E set domains"/>
    <property type="match status" value="1"/>
</dbReference>
<gene>
    <name evidence="7" type="primary">opgG</name>
    <name evidence="10" type="ORF">SAMN05216605_10342</name>
</gene>
<evidence type="ECO:0000256" key="3">
    <source>
        <dbReference type="ARBA" id="ARBA00009284"/>
    </source>
</evidence>
<protein>
    <recommendedName>
        <fullName evidence="4 7">Glucans biosynthesis protein G</fullName>
    </recommendedName>
</protein>
<keyword evidence="6 7" id="KW-0574">Periplasm</keyword>
<feature type="compositionally biased region" description="Polar residues" evidence="8">
    <location>
        <begin position="630"/>
        <end position="658"/>
    </location>
</feature>
<feature type="compositionally biased region" description="Basic and acidic residues" evidence="8">
    <location>
        <begin position="602"/>
        <end position="613"/>
    </location>
</feature>
<evidence type="ECO:0000256" key="6">
    <source>
        <dbReference type="ARBA" id="ARBA00022764"/>
    </source>
</evidence>
<dbReference type="InterPro" id="IPR023704">
    <property type="entry name" value="MdoG_OpgG"/>
</dbReference>
<dbReference type="GO" id="GO:0051274">
    <property type="term" value="P:beta-glucan biosynthetic process"/>
    <property type="evidence" value="ECO:0007669"/>
    <property type="project" value="TreeGrafter"/>
</dbReference>
<comment type="pathway">
    <text evidence="2 7">Glycan metabolism; osmoregulated periplasmic glucan (OPG) biosynthesis.</text>
</comment>
<proteinExistence type="inferred from homology"/>
<comment type="function">
    <text evidence="7">Involved in the biosynthesis of osmoregulated periplasmic glucans (OPGs).</text>
</comment>
<feature type="region of interest" description="Disordered" evidence="8">
    <location>
        <begin position="518"/>
        <end position="664"/>
    </location>
</feature>
<evidence type="ECO:0000256" key="8">
    <source>
        <dbReference type="SAM" id="MobiDB-lite"/>
    </source>
</evidence>
<comment type="similarity">
    <text evidence="3 7">Belongs to the OpgD/OpgG family.</text>
</comment>
<dbReference type="FunFam" id="2.70.98.10:FF:000001">
    <property type="entry name" value="Glucans biosynthesis protein G"/>
    <property type="match status" value="1"/>
</dbReference>
<dbReference type="UniPathway" id="UPA00637"/>
<dbReference type="SUPFAM" id="SSF74650">
    <property type="entry name" value="Galactose mutarotase-like"/>
    <property type="match status" value="1"/>
</dbReference>
<feature type="domain" description="Glucan biosynthesis periplasmic MdoG C-terminal" evidence="9">
    <location>
        <begin position="38"/>
        <end position="510"/>
    </location>
</feature>
<dbReference type="PANTHER" id="PTHR30504:SF4">
    <property type="entry name" value="GLUCANS BIOSYNTHESIS PROTEIN G"/>
    <property type="match status" value="1"/>
</dbReference>
<dbReference type="InterPro" id="IPR013783">
    <property type="entry name" value="Ig-like_fold"/>
</dbReference>